<evidence type="ECO:0000313" key="1">
    <source>
        <dbReference type="EMBL" id="SBV98833.1"/>
    </source>
</evidence>
<dbReference type="InterPro" id="IPR049739">
    <property type="entry name" value="YraL-like"/>
</dbReference>
<protein>
    <submittedName>
        <fullName evidence="1">Response regulator receiver protein</fullName>
    </submittedName>
</protein>
<reference evidence="1" key="1">
    <citation type="submission" date="2016-04" db="EMBL/GenBank/DDBJ databases">
        <authorList>
            <person name="Evans L.H."/>
            <person name="Alamgir A."/>
            <person name="Owens N."/>
            <person name="Weber N.D."/>
            <person name="Virtaneva K."/>
            <person name="Barbian K."/>
            <person name="Babar A."/>
            <person name="Rosenke K."/>
        </authorList>
    </citation>
    <scope>NUCLEOTIDE SEQUENCE</scope>
    <source>
        <strain evidence="1">92-2</strain>
    </source>
</reference>
<dbReference type="RefSeq" id="WP_192112316.1">
    <property type="nucleotide sequence ID" value="NZ_CABUEN010000001.1"/>
</dbReference>
<name>A0A212JHA4_9BACT</name>
<dbReference type="AlphaFoldDB" id="A0A212JHA4"/>
<sequence>MGYKKATKVLPQHLLRAIQEYVDGEYLYIPRKEENRKHWGEAAPNRAFRVARNSEIVARRKAGWSVAQLAERYFLSEKAVYKILAALN</sequence>
<proteinExistence type="predicted"/>
<gene>
    <name evidence="1" type="ORF">KM92DES2_11108</name>
</gene>
<dbReference type="NCBIfam" id="NF040785">
    <property type="entry name" value="CD3324_fam"/>
    <property type="match status" value="1"/>
</dbReference>
<organism evidence="1">
    <name type="scientific">uncultured Desulfovibrio sp</name>
    <dbReference type="NCBI Taxonomy" id="167968"/>
    <lineage>
        <taxon>Bacteria</taxon>
        <taxon>Pseudomonadati</taxon>
        <taxon>Thermodesulfobacteriota</taxon>
        <taxon>Desulfovibrionia</taxon>
        <taxon>Desulfovibrionales</taxon>
        <taxon>Desulfovibrionaceae</taxon>
        <taxon>Desulfovibrio</taxon>
        <taxon>environmental samples</taxon>
    </lineage>
</organism>
<dbReference type="SUPFAM" id="SSF46689">
    <property type="entry name" value="Homeodomain-like"/>
    <property type="match status" value="1"/>
</dbReference>
<dbReference type="EMBL" id="FLUP01000001">
    <property type="protein sequence ID" value="SBV98833.1"/>
    <property type="molecule type" value="Genomic_DNA"/>
</dbReference>
<dbReference type="InterPro" id="IPR009057">
    <property type="entry name" value="Homeodomain-like_sf"/>
</dbReference>
<accession>A0A212JHA4</accession>
<dbReference type="Gene3D" id="1.10.10.60">
    <property type="entry name" value="Homeodomain-like"/>
    <property type="match status" value="1"/>
</dbReference>